<evidence type="ECO:0000313" key="2">
    <source>
        <dbReference type="EMBL" id="PZG08810.1"/>
    </source>
</evidence>
<dbReference type="InterPro" id="IPR036259">
    <property type="entry name" value="MFS_trans_sf"/>
</dbReference>
<dbReference type="OrthoDB" id="9797953at2"/>
<dbReference type="InterPro" id="IPR010645">
    <property type="entry name" value="MFS_4"/>
</dbReference>
<dbReference type="Pfam" id="PF06779">
    <property type="entry name" value="MFS_4"/>
    <property type="match status" value="1"/>
</dbReference>
<feature type="transmembrane region" description="Helical" evidence="1">
    <location>
        <begin position="230"/>
        <end position="252"/>
    </location>
</feature>
<keyword evidence="1" id="KW-1133">Transmembrane helix</keyword>
<name>A0A2W2E5H0_9ACTN</name>
<comment type="caution">
    <text evidence="2">The sequence shown here is derived from an EMBL/GenBank/DDBJ whole genome shotgun (WGS) entry which is preliminary data.</text>
</comment>
<feature type="transmembrane region" description="Helical" evidence="1">
    <location>
        <begin position="201"/>
        <end position="224"/>
    </location>
</feature>
<proteinExistence type="predicted"/>
<dbReference type="Proteomes" id="UP000249304">
    <property type="component" value="Unassembled WGS sequence"/>
</dbReference>
<keyword evidence="1" id="KW-0812">Transmembrane</keyword>
<dbReference type="EMBL" id="POUD01000259">
    <property type="protein sequence ID" value="PZG08810.1"/>
    <property type="molecule type" value="Genomic_DNA"/>
</dbReference>
<protein>
    <submittedName>
        <fullName evidence="2">Uncharacterized protein</fullName>
    </submittedName>
</protein>
<gene>
    <name evidence="2" type="ORF">C1J01_38560</name>
</gene>
<accession>A0A2W2E5H0</accession>
<keyword evidence="1" id="KW-0472">Membrane</keyword>
<dbReference type="SUPFAM" id="SSF103473">
    <property type="entry name" value="MFS general substrate transporter"/>
    <property type="match status" value="1"/>
</dbReference>
<feature type="transmembrane region" description="Helical" evidence="1">
    <location>
        <begin position="147"/>
        <end position="164"/>
    </location>
</feature>
<evidence type="ECO:0000313" key="3">
    <source>
        <dbReference type="Proteomes" id="UP000249304"/>
    </source>
</evidence>
<organism evidence="2 3">
    <name type="scientific">Nonomuraea aridisoli</name>
    <dbReference type="NCBI Taxonomy" id="2070368"/>
    <lineage>
        <taxon>Bacteria</taxon>
        <taxon>Bacillati</taxon>
        <taxon>Actinomycetota</taxon>
        <taxon>Actinomycetes</taxon>
        <taxon>Streptosporangiales</taxon>
        <taxon>Streptosporangiaceae</taxon>
        <taxon>Nonomuraea</taxon>
    </lineage>
</organism>
<reference evidence="2 3" key="1">
    <citation type="submission" date="2018-01" db="EMBL/GenBank/DDBJ databases">
        <title>Draft genome sequence of Nonomuraea sp. KC333.</title>
        <authorList>
            <person name="Sahin N."/>
            <person name="Saygin H."/>
            <person name="Ay H."/>
        </authorList>
    </citation>
    <scope>NUCLEOTIDE SEQUENCE [LARGE SCALE GENOMIC DNA]</scope>
    <source>
        <strain evidence="2 3">KC333</strain>
    </source>
</reference>
<keyword evidence="3" id="KW-1185">Reference proteome</keyword>
<feature type="transmembrane region" description="Helical" evidence="1">
    <location>
        <begin position="170"/>
        <end position="189"/>
    </location>
</feature>
<evidence type="ECO:0000256" key="1">
    <source>
        <dbReference type="SAM" id="Phobius"/>
    </source>
</evidence>
<dbReference type="AlphaFoldDB" id="A0A2W2E5H0"/>
<sequence>MVTRAPTAGVVDDDGGVGGERGRLGGVLGARDVQVGHVHRVAGTGRQRGQSSAVLCAARAAWCSSAQRTTPWTMPNSFRPASVRAYSTWGGTVGCTVRVTSPSDSSPRRVAVSMRWVMGVSSRRAVLGAVGPAGAPPARPRPGPGPLVAALVIQAAGIALPALVDGVAPALISAVLFGATFIGVSTLALAAGAHLRFPRSVALLTAGYSAGQILGPLVVAPMLHHGYRQALILAAVVVLTAATAAAVLRVGFPHHV</sequence>